<name>A0A5A5THN2_9CHLR</name>
<keyword evidence="3" id="KW-1185">Reference proteome</keyword>
<dbReference type="OrthoDB" id="9815877at2"/>
<dbReference type="CDD" id="cd02440">
    <property type="entry name" value="AdoMet_MTases"/>
    <property type="match status" value="1"/>
</dbReference>
<proteinExistence type="predicted"/>
<feature type="domain" description="Methyltransferase type 11" evidence="1">
    <location>
        <begin position="139"/>
        <end position="242"/>
    </location>
</feature>
<accession>A0A5A5THN2</accession>
<dbReference type="EMBL" id="BIXY01000081">
    <property type="protein sequence ID" value="GCF10745.1"/>
    <property type="molecule type" value="Genomic_DNA"/>
</dbReference>
<dbReference type="InterPro" id="IPR029063">
    <property type="entry name" value="SAM-dependent_MTases_sf"/>
</dbReference>
<evidence type="ECO:0000313" key="2">
    <source>
        <dbReference type="EMBL" id="GCF10745.1"/>
    </source>
</evidence>
<dbReference type="Proteomes" id="UP000322530">
    <property type="component" value="Unassembled WGS sequence"/>
</dbReference>
<sequence>MPYPVDPIVLSYVQADELLKAHKQTLSAVDISPDLGLTTVSVALSEQGISFEKGEQLSWQQIEKIKRSDVNCFLLEDDTIRPIQFFSEATNRMCSLLPTRRTPSMLIAGFTMHRIVDIDPMQDTHKKIATITPITGRVLDTATGLGYTAIEAARNALEVVTIELDPGAQYIAHQNPWSRDLFNNPHITQLMGDAYELVPSFEDESFSSIIHDPPVFSLAGELYSGVFYQELYRILKRGGRLFHYIGDLNSKSSGTVTRGALKRLQEAGFKRVVRRPEAFGVVAYK</sequence>
<organism evidence="2 3">
    <name type="scientific">Dictyobacter arantiisoli</name>
    <dbReference type="NCBI Taxonomy" id="2014874"/>
    <lineage>
        <taxon>Bacteria</taxon>
        <taxon>Bacillati</taxon>
        <taxon>Chloroflexota</taxon>
        <taxon>Ktedonobacteria</taxon>
        <taxon>Ktedonobacterales</taxon>
        <taxon>Dictyobacteraceae</taxon>
        <taxon>Dictyobacter</taxon>
    </lineage>
</organism>
<gene>
    <name evidence="2" type="ORF">KDI_43090</name>
</gene>
<dbReference type="AlphaFoldDB" id="A0A5A5THN2"/>
<evidence type="ECO:0000259" key="1">
    <source>
        <dbReference type="Pfam" id="PF08241"/>
    </source>
</evidence>
<reference evidence="2 3" key="1">
    <citation type="submission" date="2019-01" db="EMBL/GenBank/DDBJ databases">
        <title>Draft genome sequence of Dictyobacter sp. Uno17.</title>
        <authorList>
            <person name="Wang C.M."/>
            <person name="Zheng Y."/>
            <person name="Sakai Y."/>
            <person name="Abe K."/>
            <person name="Yokota A."/>
            <person name="Yabe S."/>
        </authorList>
    </citation>
    <scope>NUCLEOTIDE SEQUENCE [LARGE SCALE GENOMIC DNA]</scope>
    <source>
        <strain evidence="2 3">Uno17</strain>
    </source>
</reference>
<dbReference type="GO" id="GO:0008757">
    <property type="term" value="F:S-adenosylmethionine-dependent methyltransferase activity"/>
    <property type="evidence" value="ECO:0007669"/>
    <property type="project" value="InterPro"/>
</dbReference>
<comment type="caution">
    <text evidence="2">The sequence shown here is derived from an EMBL/GenBank/DDBJ whole genome shotgun (WGS) entry which is preliminary data.</text>
</comment>
<dbReference type="Gene3D" id="3.40.50.150">
    <property type="entry name" value="Vaccinia Virus protein VP39"/>
    <property type="match status" value="1"/>
</dbReference>
<dbReference type="RefSeq" id="WP_149403616.1">
    <property type="nucleotide sequence ID" value="NZ_BIXY01000081.1"/>
</dbReference>
<protein>
    <recommendedName>
        <fullName evidence="1">Methyltransferase type 11 domain-containing protein</fullName>
    </recommendedName>
</protein>
<dbReference type="SUPFAM" id="SSF53335">
    <property type="entry name" value="S-adenosyl-L-methionine-dependent methyltransferases"/>
    <property type="match status" value="1"/>
</dbReference>
<dbReference type="InterPro" id="IPR013216">
    <property type="entry name" value="Methyltransf_11"/>
</dbReference>
<dbReference type="Pfam" id="PF08241">
    <property type="entry name" value="Methyltransf_11"/>
    <property type="match status" value="1"/>
</dbReference>
<evidence type="ECO:0000313" key="3">
    <source>
        <dbReference type="Proteomes" id="UP000322530"/>
    </source>
</evidence>